<dbReference type="EMBL" id="LYCR01000048">
    <property type="protein sequence ID" value="OGM44932.1"/>
    <property type="molecule type" value="Genomic_DNA"/>
</dbReference>
<accession>A0A1F7ZZN5</accession>
<dbReference type="Gene3D" id="3.40.50.720">
    <property type="entry name" value="NAD(P)-binding Rossmann-like Domain"/>
    <property type="match status" value="1"/>
</dbReference>
<dbReference type="PANTHER" id="PTHR11728">
    <property type="entry name" value="GLYCEROL-3-PHOSPHATE DEHYDROGENASE"/>
    <property type="match status" value="1"/>
</dbReference>
<gene>
    <name evidence="3" type="ORF">ABOM_007079</name>
</gene>
<comment type="caution">
    <text evidence="3">The sequence shown here is derived from an EMBL/GenBank/DDBJ whole genome shotgun (WGS) entry which is preliminary data.</text>
</comment>
<dbReference type="GeneID" id="34450469"/>
<dbReference type="SUPFAM" id="SSF51735">
    <property type="entry name" value="NAD(P)-binding Rossmann-fold domains"/>
    <property type="match status" value="1"/>
</dbReference>
<dbReference type="Proteomes" id="UP000179179">
    <property type="component" value="Unassembled WGS sequence"/>
</dbReference>
<dbReference type="GO" id="GO:0047952">
    <property type="term" value="F:glycerol-3-phosphate dehydrogenase [NAD(P)+] activity"/>
    <property type="evidence" value="ECO:0007669"/>
    <property type="project" value="TreeGrafter"/>
</dbReference>
<dbReference type="STRING" id="109264.A0A1F7ZZN5"/>
<dbReference type="AlphaFoldDB" id="A0A1F7ZZN5"/>
<evidence type="ECO:0000313" key="4">
    <source>
        <dbReference type="Proteomes" id="UP000179179"/>
    </source>
</evidence>
<proteinExistence type="predicted"/>
<dbReference type="PANTHER" id="PTHR11728:SF31">
    <property type="entry name" value="GLYCEROL-3-PHOSPHATE DEHYDROGENASE [NAD(+)]"/>
    <property type="match status" value="1"/>
</dbReference>
<evidence type="ECO:0000259" key="2">
    <source>
        <dbReference type="Pfam" id="PF01210"/>
    </source>
</evidence>
<dbReference type="InterPro" id="IPR036291">
    <property type="entry name" value="NAD(P)-bd_dom_sf"/>
</dbReference>
<keyword evidence="4" id="KW-1185">Reference proteome</keyword>
<feature type="domain" description="Glycerol-3-phosphate dehydrogenase NAD-dependent N-terminal" evidence="2">
    <location>
        <begin position="8"/>
        <end position="147"/>
    </location>
</feature>
<dbReference type="OrthoDB" id="10263760at2759"/>
<dbReference type="GO" id="GO:0051287">
    <property type="term" value="F:NAD binding"/>
    <property type="evidence" value="ECO:0007669"/>
    <property type="project" value="InterPro"/>
</dbReference>
<dbReference type="GO" id="GO:0005634">
    <property type="term" value="C:nucleus"/>
    <property type="evidence" value="ECO:0007669"/>
    <property type="project" value="TreeGrafter"/>
</dbReference>
<dbReference type="GO" id="GO:0046168">
    <property type="term" value="P:glycerol-3-phosphate catabolic process"/>
    <property type="evidence" value="ECO:0007669"/>
    <property type="project" value="InterPro"/>
</dbReference>
<evidence type="ECO:0000256" key="1">
    <source>
        <dbReference type="SAM" id="MobiDB-lite"/>
    </source>
</evidence>
<feature type="compositionally biased region" description="Basic and acidic residues" evidence="1">
    <location>
        <begin position="31"/>
        <end position="40"/>
    </location>
</feature>
<sequence length="197" mass="21893">MLQQQHTVAVIGSGNWYILPIYNHSNPKRKGLNDRQDPRQKHSLTPRPPHPEGPNNLTKAINAVHESVKYLPEIKLPENVVKDATILVINLPHQFIEKTLGQIKGKHLPYARAIPCVKGVDVTGEIVTLLSGLIMEKLGIYCGSFSGDTPPIDVKAEDGSPEDNKIKIDEQRQVKTRPTHTTLTRVPQELVTVDADL</sequence>
<dbReference type="RefSeq" id="XP_022388649.1">
    <property type="nucleotide sequence ID" value="XM_022534208.1"/>
</dbReference>
<dbReference type="InterPro" id="IPR011128">
    <property type="entry name" value="G3P_DH_NAD-dep_N"/>
</dbReference>
<organism evidence="3 4">
    <name type="scientific">Aspergillus bombycis</name>
    <dbReference type="NCBI Taxonomy" id="109264"/>
    <lineage>
        <taxon>Eukaryota</taxon>
        <taxon>Fungi</taxon>
        <taxon>Dikarya</taxon>
        <taxon>Ascomycota</taxon>
        <taxon>Pezizomycotina</taxon>
        <taxon>Eurotiomycetes</taxon>
        <taxon>Eurotiomycetidae</taxon>
        <taxon>Eurotiales</taxon>
        <taxon>Aspergillaceae</taxon>
        <taxon>Aspergillus</taxon>
    </lineage>
</organism>
<name>A0A1F7ZZN5_9EURO</name>
<protein>
    <recommendedName>
        <fullName evidence="2">Glycerol-3-phosphate dehydrogenase NAD-dependent N-terminal domain-containing protein</fullName>
    </recommendedName>
</protein>
<reference evidence="3 4" key="1">
    <citation type="journal article" date="2016" name="Genome Biol. Evol.">
        <title>Draft genome sequence of an aflatoxigenic Aspergillus species, A. bombycis.</title>
        <authorList>
            <person name="Moore G.G."/>
            <person name="Mack B.M."/>
            <person name="Beltz S.B."/>
            <person name="Gilbert M.K."/>
        </authorList>
    </citation>
    <scope>NUCLEOTIDE SEQUENCE [LARGE SCALE GENOMIC DNA]</scope>
    <source>
        <strain evidence="4">NRRL 26010</strain>
    </source>
</reference>
<dbReference type="Pfam" id="PF01210">
    <property type="entry name" value="NAD_Gly3P_dh_N"/>
    <property type="match status" value="1"/>
</dbReference>
<dbReference type="GO" id="GO:0005829">
    <property type="term" value="C:cytosol"/>
    <property type="evidence" value="ECO:0007669"/>
    <property type="project" value="TreeGrafter"/>
</dbReference>
<feature type="region of interest" description="Disordered" evidence="1">
    <location>
        <begin position="27"/>
        <end position="57"/>
    </location>
</feature>
<evidence type="ECO:0000313" key="3">
    <source>
        <dbReference type="EMBL" id="OGM44932.1"/>
    </source>
</evidence>